<feature type="region of interest" description="Disordered" evidence="1">
    <location>
        <begin position="261"/>
        <end position="289"/>
    </location>
</feature>
<name>A0A836KU93_LEIEN</name>
<sequence>MEEARHPTTDTCAAAGLSTSTAATAAVSSSTNVLKAKSAGGDLCEPASSFTLPAVLRATANESDGSVGSGSSAPPPLSLDVQQRDLTEEGSPGRKTAAASISPQLSGPSAYSPPRQQPATVGAASPNSSHPELLTHQTWKVPAVQQVWWPTSHGRTSSTSGGGAMTATASSPSVVVVAAFPPGPELLSSRDSNGREDTPLPAPHAASSSPPPSLTLRDRMDSSMGSGDENYCGGYGVCSLSGRGRERLTTRRRKCGTAVAPHPPLPVTLHTTEKDSRSDQGTMVTTARSPAVATVAAESGRPHEYNLGANPCADSQLTAATSCWASSLRDMLASSLAIAAAATVTHAADHSHKDTNGAGTGSDAGEQRAASRASPAQQAMREALVHVLQRERVRALITRALTLWRLHHALRLRELRRGGGEASAGTAVRQKLSPTPSVGQQDRGGAMSVATRARHAFSPSRHADAAALMPPALSAHPHPLAADSLSFSSDHQCKSPTAPEGVFSATAESKEATWTPLGGTGTGVRCCGISTDEVGVYADAEDEDGRRDQGDGVEASRHMDMQQRQQKRHHRDRRGAEGSSSLLDAAPPVDGASGHCGGLVIDASFTAISMVSPLSAGGNASAKQSRSSSSHPQLHAPALEEVLSASLAQTPTAASEPAFGTTEGTEASLPARAAITAAERRRTVVQHLLTSKSPQNVSPHHGNTSFLAGDVGGSGATLSLEGSFSRQQSHSQSNIGVTVVQVGSFLRPHHPRSGAGLIASDSEDRSNSSLHTPQGRQAGVPSGFSGAWGSPRDFDSARSRSTTPLPVQLLPITTVPQVLAREAEDRQAVQAREEQRRSRLQRDMSVLMDQLMMAALHRRGSERGLHPSLRASAVASPITGRSSDSSDDSFAEDELRGDGDGRGIDFACAMETQSGGGAPDSAEAIESVASAPRISAVSPSRLQPFTPWSARRQWNHNADAMDTQSHRQRNQRTEQESRVSDVTEVRAWGSLSRDEEEANGMSTGLSARSMSALGSTRQWGAQVLGSIVIETGAEGNIHQVSSTAPPLPPRSSFRLSHESRPDREKL</sequence>
<feature type="region of interest" description="Disordered" evidence="1">
    <location>
        <begin position="860"/>
        <end position="899"/>
    </location>
</feature>
<protein>
    <submittedName>
        <fullName evidence="2">Uncharacterized protein</fullName>
    </submittedName>
</protein>
<feature type="region of interest" description="Disordered" evidence="1">
    <location>
        <begin position="1037"/>
        <end position="1066"/>
    </location>
</feature>
<dbReference type="Proteomes" id="UP000674179">
    <property type="component" value="Chromosome 1"/>
</dbReference>
<feature type="region of interest" description="Disordered" evidence="1">
    <location>
        <begin position="960"/>
        <end position="981"/>
    </location>
</feature>
<dbReference type="EMBL" id="JAFHKP010000001">
    <property type="protein sequence ID" value="KAG5487414.1"/>
    <property type="molecule type" value="Genomic_DNA"/>
</dbReference>
<feature type="region of interest" description="Disordered" evidence="1">
    <location>
        <begin position="649"/>
        <end position="669"/>
    </location>
</feature>
<feature type="region of interest" description="Disordered" evidence="1">
    <location>
        <begin position="348"/>
        <end position="377"/>
    </location>
</feature>
<feature type="region of interest" description="Disordered" evidence="1">
    <location>
        <begin position="537"/>
        <end position="589"/>
    </location>
</feature>
<gene>
    <name evidence="2" type="ORF">CUR178_08500</name>
</gene>
<dbReference type="OrthoDB" id="267989at2759"/>
<comment type="caution">
    <text evidence="2">The sequence shown here is derived from an EMBL/GenBank/DDBJ whole genome shotgun (WGS) entry which is preliminary data.</text>
</comment>
<dbReference type="GeneID" id="94175637"/>
<feature type="compositionally biased region" description="Polar residues" evidence="1">
    <location>
        <begin position="279"/>
        <end position="288"/>
    </location>
</feature>
<dbReference type="KEGG" id="lenr:94175637"/>
<dbReference type="AlphaFoldDB" id="A0A836KU93"/>
<feature type="compositionally biased region" description="Basic and acidic residues" evidence="1">
    <location>
        <begin position="971"/>
        <end position="981"/>
    </location>
</feature>
<feature type="region of interest" description="Disordered" evidence="1">
    <location>
        <begin position="615"/>
        <end position="634"/>
    </location>
</feature>
<evidence type="ECO:0000313" key="3">
    <source>
        <dbReference type="Proteomes" id="UP000674179"/>
    </source>
</evidence>
<reference evidence="2 3" key="1">
    <citation type="submission" date="2021-02" db="EMBL/GenBank/DDBJ databases">
        <title>Leishmania (Mundinia) enrietti genome sequencing and assembly.</title>
        <authorList>
            <person name="Almutairi H."/>
            <person name="Gatherer D."/>
        </authorList>
    </citation>
    <scope>NUCLEOTIDE SEQUENCE [LARGE SCALE GENOMIC DNA]</scope>
    <source>
        <strain evidence="2">CUR178</strain>
    </source>
</reference>
<accession>A0A836KU93</accession>
<feature type="compositionally biased region" description="Basic and acidic residues" evidence="1">
    <location>
        <begin position="1055"/>
        <end position="1066"/>
    </location>
</feature>
<feature type="region of interest" description="Disordered" evidence="1">
    <location>
        <begin position="419"/>
        <end position="463"/>
    </location>
</feature>
<keyword evidence="3" id="KW-1185">Reference proteome</keyword>
<evidence type="ECO:0000256" key="1">
    <source>
        <dbReference type="SAM" id="MobiDB-lite"/>
    </source>
</evidence>
<feature type="region of interest" description="Disordered" evidence="1">
    <location>
        <begin position="748"/>
        <end position="802"/>
    </location>
</feature>
<feature type="compositionally biased region" description="Low complexity" evidence="1">
    <location>
        <begin position="63"/>
        <end position="72"/>
    </location>
</feature>
<feature type="compositionally biased region" description="Basic and acidic residues" evidence="1">
    <location>
        <begin position="544"/>
        <end position="561"/>
    </location>
</feature>
<evidence type="ECO:0000313" key="2">
    <source>
        <dbReference type="EMBL" id="KAG5487414.1"/>
    </source>
</evidence>
<dbReference type="RefSeq" id="XP_067696230.1">
    <property type="nucleotide sequence ID" value="XM_067840127.1"/>
</dbReference>
<feature type="region of interest" description="Disordered" evidence="1">
    <location>
        <begin position="483"/>
        <end position="502"/>
    </location>
</feature>
<feature type="region of interest" description="Disordered" evidence="1">
    <location>
        <begin position="61"/>
        <end position="131"/>
    </location>
</feature>
<feature type="compositionally biased region" description="Low complexity" evidence="1">
    <location>
        <begin position="367"/>
        <end position="377"/>
    </location>
</feature>
<feature type="compositionally biased region" description="Polar residues" evidence="1">
    <location>
        <begin position="99"/>
        <end position="109"/>
    </location>
</feature>
<organism evidence="2 3">
    <name type="scientific">Leishmania enriettii</name>
    <dbReference type="NCBI Taxonomy" id="5663"/>
    <lineage>
        <taxon>Eukaryota</taxon>
        <taxon>Discoba</taxon>
        <taxon>Euglenozoa</taxon>
        <taxon>Kinetoplastea</taxon>
        <taxon>Metakinetoplastina</taxon>
        <taxon>Trypanosomatida</taxon>
        <taxon>Trypanosomatidae</taxon>
        <taxon>Leishmaniinae</taxon>
        <taxon>Leishmania</taxon>
    </lineage>
</organism>
<proteinExistence type="predicted"/>
<feature type="region of interest" description="Disordered" evidence="1">
    <location>
        <begin position="182"/>
        <end position="226"/>
    </location>
</feature>